<evidence type="ECO:0000256" key="6">
    <source>
        <dbReference type="ARBA" id="ARBA00022448"/>
    </source>
</evidence>
<keyword evidence="13 20" id="KW-1133">Transmembrane helix</keyword>
<dbReference type="Pfam" id="PF02326">
    <property type="entry name" value="YMF19"/>
    <property type="match status" value="1"/>
</dbReference>
<evidence type="ECO:0000256" key="3">
    <source>
        <dbReference type="ARBA" id="ARBA00010946"/>
    </source>
</evidence>
<comment type="catalytic activity">
    <reaction evidence="19">
        <text>ATP + H2O + 4 H(+)(in) = ADP + phosphate + 5 H(+)(out)</text>
        <dbReference type="Rhea" id="RHEA:57720"/>
        <dbReference type="ChEBI" id="CHEBI:15377"/>
        <dbReference type="ChEBI" id="CHEBI:15378"/>
        <dbReference type="ChEBI" id="CHEBI:30616"/>
        <dbReference type="ChEBI" id="CHEBI:43474"/>
        <dbReference type="ChEBI" id="CHEBI:456216"/>
        <dbReference type="EC" id="7.1.2.2"/>
    </reaction>
</comment>
<evidence type="ECO:0000256" key="20">
    <source>
        <dbReference type="SAM" id="Phobius"/>
    </source>
</evidence>
<evidence type="ECO:0000256" key="7">
    <source>
        <dbReference type="ARBA" id="ARBA00022547"/>
    </source>
</evidence>
<accession>A0A1J0PJU5</accession>
<evidence type="ECO:0000256" key="8">
    <source>
        <dbReference type="ARBA" id="ARBA00022692"/>
    </source>
</evidence>
<dbReference type="AlphaFoldDB" id="A0A1J0PJU5"/>
<keyword evidence="15 22" id="KW-0496">Mitochondrion</keyword>
<keyword evidence="8 20" id="KW-0812">Transmembrane</keyword>
<keyword evidence="12" id="KW-1278">Translocase</keyword>
<evidence type="ECO:0000256" key="12">
    <source>
        <dbReference type="ARBA" id="ARBA00022967"/>
    </source>
</evidence>
<evidence type="ECO:0000256" key="17">
    <source>
        <dbReference type="ARBA" id="ARBA00023310"/>
    </source>
</evidence>
<dbReference type="GO" id="GO:0006754">
    <property type="term" value="P:ATP biosynthetic process"/>
    <property type="evidence" value="ECO:0007669"/>
    <property type="project" value="UniProtKB-KW"/>
</dbReference>
<feature type="transmembrane region" description="Helical" evidence="20">
    <location>
        <begin position="6"/>
        <end position="27"/>
    </location>
</feature>
<evidence type="ECO:0000256" key="18">
    <source>
        <dbReference type="ARBA" id="ARBA00030649"/>
    </source>
</evidence>
<protein>
    <recommendedName>
        <fullName evidence="5">H(+)-transporting two-sector ATPase</fullName>
        <ecNumber evidence="5">7.1.2.2</ecNumber>
    </recommendedName>
    <alternativeName>
        <fullName evidence="18">Mitochondrial protein YMF19</fullName>
    </alternativeName>
</protein>
<proteinExistence type="inferred from homology"/>
<comment type="function">
    <text evidence="1">This is one of the chains of the nonenzymatic component (CF(0) subunit) of the mitochondrial ATPase complex.</text>
</comment>
<comment type="subcellular location">
    <subcellularLocation>
        <location evidence="2">Mitochondrion membrane</location>
        <topology evidence="2">Single-pass membrane protein</topology>
    </subcellularLocation>
</comment>
<dbReference type="GO" id="GO:0005524">
    <property type="term" value="F:ATP binding"/>
    <property type="evidence" value="ECO:0007669"/>
    <property type="project" value="UniProtKB-KW"/>
</dbReference>
<evidence type="ECO:0000256" key="13">
    <source>
        <dbReference type="ARBA" id="ARBA00022989"/>
    </source>
</evidence>
<dbReference type="InterPro" id="IPR003319">
    <property type="entry name" value="YMF19-like_N"/>
</dbReference>
<evidence type="ECO:0000256" key="16">
    <source>
        <dbReference type="ARBA" id="ARBA00023136"/>
    </source>
</evidence>
<evidence type="ECO:0000256" key="2">
    <source>
        <dbReference type="ARBA" id="ARBA00004304"/>
    </source>
</evidence>
<geneLocation type="mitochondrion" evidence="22"/>
<evidence type="ECO:0000259" key="21">
    <source>
        <dbReference type="Pfam" id="PF02326"/>
    </source>
</evidence>
<evidence type="ECO:0000313" key="22">
    <source>
        <dbReference type="EMBL" id="APD51392.1"/>
    </source>
</evidence>
<name>A0A1J0PJU5_9ROSI</name>
<evidence type="ECO:0000256" key="10">
    <source>
        <dbReference type="ARBA" id="ARBA00022781"/>
    </source>
</evidence>
<keyword evidence="7" id="KW-0138">CF(0)</keyword>
<dbReference type="GO" id="GO:0045259">
    <property type="term" value="C:proton-transporting ATP synthase complex"/>
    <property type="evidence" value="ECO:0007669"/>
    <property type="project" value="UniProtKB-KW"/>
</dbReference>
<evidence type="ECO:0000256" key="5">
    <source>
        <dbReference type="ARBA" id="ARBA00012473"/>
    </source>
</evidence>
<dbReference type="GO" id="GO:1902600">
    <property type="term" value="P:proton transmembrane transport"/>
    <property type="evidence" value="ECO:0007669"/>
    <property type="project" value="UniProtKB-KW"/>
</dbReference>
<comment type="subunit">
    <text evidence="4">F-type ATPases have 2 components, CF(1) - the catalytic core - and CF(0) - the membrane proton channel. CF(1) has five subunits: alpha(3), beta(3), gamma(1), delta(1), epsilon(1). CF(0) has three main subunits: a, b and c.</text>
</comment>
<evidence type="ECO:0000256" key="4">
    <source>
        <dbReference type="ARBA" id="ARBA00011648"/>
    </source>
</evidence>
<keyword evidence="16 20" id="KW-0472">Membrane</keyword>
<keyword evidence="10" id="KW-0375">Hydrogen ion transport</keyword>
<keyword evidence="14" id="KW-0406">Ion transport</keyword>
<keyword evidence="17" id="KW-0066">ATP synthesis</keyword>
<keyword evidence="9" id="KW-0547">Nucleotide-binding</keyword>
<dbReference type="EC" id="7.1.2.2" evidence="5"/>
<evidence type="ECO:0000256" key="1">
    <source>
        <dbReference type="ARBA" id="ARBA00003096"/>
    </source>
</evidence>
<comment type="similarity">
    <text evidence="3">Belongs to the ATPase protein YMF19 family.</text>
</comment>
<dbReference type="PANTHER" id="PTHR36816:SF1">
    <property type="entry name" value="ATP SYNTHASE PROTEIN YMF19"/>
    <property type="match status" value="1"/>
</dbReference>
<feature type="domain" description="ATP synthase YMF19-like N-terminal" evidence="21">
    <location>
        <begin position="2"/>
        <end position="81"/>
    </location>
</feature>
<dbReference type="PANTHER" id="PTHR36816">
    <property type="entry name" value="ATP SYNTHASE PROTEIN YMF19"/>
    <property type="match status" value="1"/>
</dbReference>
<evidence type="ECO:0000256" key="9">
    <source>
        <dbReference type="ARBA" id="ARBA00022741"/>
    </source>
</evidence>
<dbReference type="InterPro" id="IPR044975">
    <property type="entry name" value="YMF19-like"/>
</dbReference>
<dbReference type="EMBL" id="KX824085">
    <property type="protein sequence ID" value="APD51392.1"/>
    <property type="molecule type" value="Genomic_DNA"/>
</dbReference>
<evidence type="ECO:0000256" key="19">
    <source>
        <dbReference type="ARBA" id="ARBA00048383"/>
    </source>
</evidence>
<evidence type="ECO:0000256" key="15">
    <source>
        <dbReference type="ARBA" id="ARBA00023128"/>
    </source>
</evidence>
<keyword evidence="6" id="KW-0813">Transport</keyword>
<gene>
    <name evidence="22" type="primary">atp8</name>
</gene>
<reference evidence="22" key="1">
    <citation type="journal article" date="2016" name="Genome Biol. Evol.">
        <title>Loss of a trans-splicing nad1 intron from Geraniaceae and transfer of the maturase gene matR to the nucleus in Pelargonium.</title>
        <authorList>
            <person name="Grewe F."/>
            <person name="Zhu A."/>
            <person name="Mower J.P."/>
        </authorList>
    </citation>
    <scope>NUCLEOTIDE SEQUENCE</scope>
</reference>
<keyword evidence="11" id="KW-0067">ATP-binding</keyword>
<sequence>MPQLDTFTYFTQMIWFLIFFVFFYCAIWNNTNGIISIIRILKLRNHLLSYQSNSIKDEDRKSGEASILNKGFSTCTSFLCSSLLQASEWCESTVLFKKRQCKRNRLLFGCGELKVYRKIESEFFSRFSCSISTTGRKEGMLLQALLSQNNL</sequence>
<dbReference type="GO" id="GO:0031966">
    <property type="term" value="C:mitochondrial membrane"/>
    <property type="evidence" value="ECO:0007669"/>
    <property type="project" value="UniProtKB-SubCell"/>
</dbReference>
<evidence type="ECO:0000256" key="11">
    <source>
        <dbReference type="ARBA" id="ARBA00022840"/>
    </source>
</evidence>
<organism evidence="22">
    <name type="scientific">Pelargonium citronellum</name>
    <dbReference type="NCBI Taxonomy" id="73188"/>
    <lineage>
        <taxon>Eukaryota</taxon>
        <taxon>Viridiplantae</taxon>
        <taxon>Streptophyta</taxon>
        <taxon>Embryophyta</taxon>
        <taxon>Tracheophyta</taxon>
        <taxon>Spermatophyta</taxon>
        <taxon>Magnoliopsida</taxon>
        <taxon>eudicotyledons</taxon>
        <taxon>Gunneridae</taxon>
        <taxon>Pentapetalae</taxon>
        <taxon>rosids</taxon>
        <taxon>malvids</taxon>
        <taxon>Geraniales</taxon>
        <taxon>Geraniaceae</taxon>
        <taxon>Pelargonium</taxon>
    </lineage>
</organism>
<evidence type="ECO:0000256" key="14">
    <source>
        <dbReference type="ARBA" id="ARBA00023065"/>
    </source>
</evidence>